<name>A0A0C3I0N6_OIDMZ</name>
<dbReference type="InterPro" id="IPR001129">
    <property type="entry name" value="Membr-assoc_MAPEG"/>
</dbReference>
<protein>
    <recommendedName>
        <fullName evidence="9">Glutathione transferase</fullName>
    </recommendedName>
</protein>
<evidence type="ECO:0000256" key="4">
    <source>
        <dbReference type="ARBA" id="ARBA00023136"/>
    </source>
</evidence>
<feature type="chain" id="PRO_5002165704" description="Glutathione transferase" evidence="6">
    <location>
        <begin position="20"/>
        <end position="148"/>
    </location>
</feature>
<reference evidence="8" key="2">
    <citation type="submission" date="2015-01" db="EMBL/GenBank/DDBJ databases">
        <title>Evolutionary Origins and Diversification of the Mycorrhizal Mutualists.</title>
        <authorList>
            <consortium name="DOE Joint Genome Institute"/>
            <consortium name="Mycorrhizal Genomics Consortium"/>
            <person name="Kohler A."/>
            <person name="Kuo A."/>
            <person name="Nagy L.G."/>
            <person name="Floudas D."/>
            <person name="Copeland A."/>
            <person name="Barry K.W."/>
            <person name="Cichocki N."/>
            <person name="Veneault-Fourrey C."/>
            <person name="LaButti K."/>
            <person name="Lindquist E.A."/>
            <person name="Lipzen A."/>
            <person name="Lundell T."/>
            <person name="Morin E."/>
            <person name="Murat C."/>
            <person name="Riley R."/>
            <person name="Ohm R."/>
            <person name="Sun H."/>
            <person name="Tunlid A."/>
            <person name="Henrissat B."/>
            <person name="Grigoriev I.V."/>
            <person name="Hibbett D.S."/>
            <person name="Martin F."/>
        </authorList>
    </citation>
    <scope>NUCLEOTIDE SEQUENCE [LARGE SCALE GENOMIC DNA]</scope>
    <source>
        <strain evidence="8">Zn</strain>
    </source>
</reference>
<keyword evidence="2 5" id="KW-0812">Transmembrane</keyword>
<dbReference type="SUPFAM" id="SSF161084">
    <property type="entry name" value="MAPEG domain-like"/>
    <property type="match status" value="1"/>
</dbReference>
<gene>
    <name evidence="7" type="ORF">OIDMADRAFT_111063</name>
</gene>
<dbReference type="Pfam" id="PF01124">
    <property type="entry name" value="MAPEG"/>
    <property type="match status" value="1"/>
</dbReference>
<feature type="transmembrane region" description="Helical" evidence="5">
    <location>
        <begin position="93"/>
        <end position="114"/>
    </location>
</feature>
<dbReference type="PANTHER" id="PTHR35371:SF2">
    <property type="entry name" value="MAPEG FAMILY PROTEIN"/>
    <property type="match status" value="1"/>
</dbReference>
<keyword evidence="6" id="KW-0732">Signal</keyword>
<reference evidence="7 8" key="1">
    <citation type="submission" date="2014-04" db="EMBL/GenBank/DDBJ databases">
        <authorList>
            <consortium name="DOE Joint Genome Institute"/>
            <person name="Kuo A."/>
            <person name="Martino E."/>
            <person name="Perotto S."/>
            <person name="Kohler A."/>
            <person name="Nagy L.G."/>
            <person name="Floudas D."/>
            <person name="Copeland A."/>
            <person name="Barry K.W."/>
            <person name="Cichocki N."/>
            <person name="Veneault-Fourrey C."/>
            <person name="LaButti K."/>
            <person name="Lindquist E.A."/>
            <person name="Lipzen A."/>
            <person name="Lundell T."/>
            <person name="Morin E."/>
            <person name="Murat C."/>
            <person name="Sun H."/>
            <person name="Tunlid A."/>
            <person name="Henrissat B."/>
            <person name="Grigoriev I.V."/>
            <person name="Hibbett D.S."/>
            <person name="Martin F."/>
            <person name="Nordberg H.P."/>
            <person name="Cantor M.N."/>
            <person name="Hua S.X."/>
        </authorList>
    </citation>
    <scope>NUCLEOTIDE SEQUENCE [LARGE SCALE GENOMIC DNA]</scope>
    <source>
        <strain evidence="7 8">Zn</strain>
    </source>
</reference>
<feature type="non-terminal residue" evidence="7">
    <location>
        <position position="1"/>
    </location>
</feature>
<evidence type="ECO:0000256" key="1">
    <source>
        <dbReference type="ARBA" id="ARBA00004370"/>
    </source>
</evidence>
<dbReference type="Proteomes" id="UP000054321">
    <property type="component" value="Unassembled WGS sequence"/>
</dbReference>
<keyword evidence="4 5" id="KW-0472">Membrane</keyword>
<evidence type="ECO:0000313" key="8">
    <source>
        <dbReference type="Proteomes" id="UP000054321"/>
    </source>
</evidence>
<dbReference type="EMBL" id="KN832870">
    <property type="protein sequence ID" value="KIN08605.1"/>
    <property type="molecule type" value="Genomic_DNA"/>
</dbReference>
<evidence type="ECO:0008006" key="9">
    <source>
        <dbReference type="Google" id="ProtNLM"/>
    </source>
</evidence>
<feature type="transmembrane region" description="Helical" evidence="5">
    <location>
        <begin position="126"/>
        <end position="143"/>
    </location>
</feature>
<evidence type="ECO:0000256" key="5">
    <source>
        <dbReference type="SAM" id="Phobius"/>
    </source>
</evidence>
<evidence type="ECO:0000313" key="7">
    <source>
        <dbReference type="EMBL" id="KIN08605.1"/>
    </source>
</evidence>
<dbReference type="GO" id="GO:0016020">
    <property type="term" value="C:membrane"/>
    <property type="evidence" value="ECO:0007669"/>
    <property type="project" value="UniProtKB-SubCell"/>
</dbReference>
<dbReference type="AlphaFoldDB" id="A0A0C3I0N6"/>
<accession>A0A0C3I0N6</accession>
<keyword evidence="3 5" id="KW-1133">Transmembrane helix</keyword>
<dbReference type="OrthoDB" id="2122304at2759"/>
<sequence>SYAATAIIANFLMAHAVLSARGPKVLLGLDHNVSPREDLAKYGEKMVQAGKMTRQQLRRLIRWESAHANAVENFPMFFGSVLMALHAGVPNGTVNGLCLIFTLVRIGHAVAYIMTENVQLSYIRSLFWWAGNFTCFTLLGLAGKQLNA</sequence>
<organism evidence="7 8">
    <name type="scientific">Oidiodendron maius (strain Zn)</name>
    <dbReference type="NCBI Taxonomy" id="913774"/>
    <lineage>
        <taxon>Eukaryota</taxon>
        <taxon>Fungi</taxon>
        <taxon>Dikarya</taxon>
        <taxon>Ascomycota</taxon>
        <taxon>Pezizomycotina</taxon>
        <taxon>Leotiomycetes</taxon>
        <taxon>Leotiomycetes incertae sedis</taxon>
        <taxon>Myxotrichaceae</taxon>
        <taxon>Oidiodendron</taxon>
    </lineage>
</organism>
<feature type="signal peptide" evidence="6">
    <location>
        <begin position="1"/>
        <end position="19"/>
    </location>
</feature>
<dbReference type="PANTHER" id="PTHR35371">
    <property type="entry name" value="INNER MEMBRANE PROTEIN"/>
    <property type="match status" value="1"/>
</dbReference>
<dbReference type="InParanoid" id="A0A0C3I0N6"/>
<evidence type="ECO:0000256" key="6">
    <source>
        <dbReference type="SAM" id="SignalP"/>
    </source>
</evidence>
<evidence type="ECO:0000256" key="3">
    <source>
        <dbReference type="ARBA" id="ARBA00022989"/>
    </source>
</evidence>
<dbReference type="Gene3D" id="1.20.120.550">
    <property type="entry name" value="Membrane associated eicosanoid/glutathione metabolism-like domain"/>
    <property type="match status" value="1"/>
</dbReference>
<keyword evidence="8" id="KW-1185">Reference proteome</keyword>
<comment type="subcellular location">
    <subcellularLocation>
        <location evidence="1">Membrane</location>
    </subcellularLocation>
</comment>
<evidence type="ECO:0000256" key="2">
    <source>
        <dbReference type="ARBA" id="ARBA00022692"/>
    </source>
</evidence>
<proteinExistence type="predicted"/>
<dbReference type="InterPro" id="IPR023352">
    <property type="entry name" value="MAPEG-like_dom_sf"/>
</dbReference>
<dbReference type="HOGENOM" id="CLU_110778_4_0_1"/>